<comment type="caution">
    <text evidence="1">The sequence shown here is derived from an EMBL/GenBank/DDBJ whole genome shotgun (WGS) entry which is preliminary data.</text>
</comment>
<organism evidence="1 2">
    <name type="scientific">Chromobacterium haemolyticum</name>
    <dbReference type="NCBI Taxonomy" id="394935"/>
    <lineage>
        <taxon>Bacteria</taxon>
        <taxon>Pseudomonadati</taxon>
        <taxon>Pseudomonadota</taxon>
        <taxon>Betaproteobacteria</taxon>
        <taxon>Neisseriales</taxon>
        <taxon>Chromobacteriaceae</taxon>
        <taxon>Chromobacterium</taxon>
    </lineage>
</organism>
<dbReference type="RefSeq" id="WP_200122407.1">
    <property type="nucleotide sequence ID" value="NZ_JAEILV010000003.1"/>
</dbReference>
<evidence type="ECO:0000313" key="2">
    <source>
        <dbReference type="Proteomes" id="UP000664349"/>
    </source>
</evidence>
<protein>
    <submittedName>
        <fullName evidence="1">Uncharacterized protein</fullName>
    </submittedName>
</protein>
<proteinExistence type="predicted"/>
<evidence type="ECO:0000313" key="1">
    <source>
        <dbReference type="EMBL" id="MBO0414744.1"/>
    </source>
</evidence>
<accession>A0ABS3GIJ6</accession>
<keyword evidence="2" id="KW-1185">Reference proteome</keyword>
<dbReference type="Proteomes" id="UP000664349">
    <property type="component" value="Unassembled WGS sequence"/>
</dbReference>
<dbReference type="EMBL" id="JAFLRD010000003">
    <property type="protein sequence ID" value="MBO0414744.1"/>
    <property type="molecule type" value="Genomic_DNA"/>
</dbReference>
<gene>
    <name evidence="1" type="ORF">J1C50_04405</name>
</gene>
<name>A0ABS3GIJ6_9NEIS</name>
<reference evidence="1 2" key="1">
    <citation type="submission" date="2021-03" db="EMBL/GenBank/DDBJ databases">
        <title>First Case of infection caused by Chromobacterium haemolyticum derived from water in China.</title>
        <authorList>
            <person name="Chen J."/>
            <person name="Liu C."/>
        </authorList>
    </citation>
    <scope>NUCLEOTIDE SEQUENCE [LARGE SCALE GENOMIC DNA]</scope>
    <source>
        <strain evidence="1 2">WJ-5</strain>
    </source>
</reference>
<sequence>MAITLQFFDDATLTLPLSQLAMRLESGQQVRRCVYLSSLRAEAVFTPVRAPLTLTVAAANGQQLPGEWRLAHNEADLASAAPGQALELATPLQGGADNARPIWLQWNYAGSAGAWQQFGLQLGEVIEA</sequence>